<dbReference type="RefSeq" id="WP_129576560.1">
    <property type="nucleotide sequence ID" value="NZ_CP012672.1"/>
</dbReference>
<gene>
    <name evidence="3" type="primary">spr</name>
    <name evidence="3" type="ORF">SOCE836_052330</name>
</gene>
<organism evidence="3 4">
    <name type="scientific">Sorangium cellulosum</name>
    <name type="common">Polyangium cellulosum</name>
    <dbReference type="NCBI Taxonomy" id="56"/>
    <lineage>
        <taxon>Bacteria</taxon>
        <taxon>Pseudomonadati</taxon>
        <taxon>Myxococcota</taxon>
        <taxon>Polyangia</taxon>
        <taxon>Polyangiales</taxon>
        <taxon>Polyangiaceae</taxon>
        <taxon>Sorangium</taxon>
    </lineage>
</organism>
<keyword evidence="1" id="KW-0812">Transmembrane</keyword>
<keyword evidence="1" id="KW-0472">Membrane</keyword>
<evidence type="ECO:0000259" key="2">
    <source>
        <dbReference type="Pfam" id="PF14342"/>
    </source>
</evidence>
<accession>A0A4P2QS71</accession>
<feature type="transmembrane region" description="Helical" evidence="1">
    <location>
        <begin position="156"/>
        <end position="174"/>
    </location>
</feature>
<evidence type="ECO:0000313" key="3">
    <source>
        <dbReference type="EMBL" id="AUX33080.1"/>
    </source>
</evidence>
<dbReference type="AlphaFoldDB" id="A0A4P2QS71"/>
<name>A0A4P2QS71_SORCE</name>
<keyword evidence="1" id="KW-1133">Transmembrane helix</keyword>
<evidence type="ECO:0000313" key="4">
    <source>
        <dbReference type="Proteomes" id="UP000295497"/>
    </source>
</evidence>
<sequence length="258" mass="28368">MQIERKAWPALVLNGVAREQALHVRPAVPTWLTAIASISLAAAAASASIIAADILSGRRQAMWIMDVVWPVTALWSGPLGLWAYLRWGRAGTAQAASEARRRGEEPPSRRQPFPVLVAKGTTHCGSGCTLGDIVAEGLAAAVPFTLLGHRLFGRWVYAYVAAYVLGIAFQYFTIAPMRGLSVKDGLIAAIKADTLSLTAWQVGMYGWMALVRFALFGREIPRSSPVFWFMMQIAMFLGFATSYPVNWWLLRRGIKEKM</sequence>
<reference evidence="3 4" key="1">
    <citation type="submission" date="2015-09" db="EMBL/GenBank/DDBJ databases">
        <title>Sorangium comparison.</title>
        <authorList>
            <person name="Zaburannyi N."/>
            <person name="Bunk B."/>
            <person name="Overmann J."/>
            <person name="Mueller R."/>
        </authorList>
    </citation>
    <scope>NUCLEOTIDE SEQUENCE [LARGE SCALE GENOMIC DNA]</scope>
    <source>
        <strain evidence="3 4">So ce836</strain>
    </source>
</reference>
<feature type="transmembrane region" description="Helical" evidence="1">
    <location>
        <begin position="31"/>
        <end position="55"/>
    </location>
</feature>
<feature type="domain" description="DUF4396" evidence="2">
    <location>
        <begin position="117"/>
        <end position="255"/>
    </location>
</feature>
<dbReference type="InterPro" id="IPR025509">
    <property type="entry name" value="DUF4396"/>
</dbReference>
<dbReference type="Pfam" id="PF14342">
    <property type="entry name" value="DUF4396"/>
    <property type="match status" value="1"/>
</dbReference>
<dbReference type="Proteomes" id="UP000295497">
    <property type="component" value="Chromosome"/>
</dbReference>
<feature type="transmembrane region" description="Helical" evidence="1">
    <location>
        <begin position="67"/>
        <end position="85"/>
    </location>
</feature>
<dbReference type="EMBL" id="CP012672">
    <property type="protein sequence ID" value="AUX33080.1"/>
    <property type="molecule type" value="Genomic_DNA"/>
</dbReference>
<evidence type="ECO:0000256" key="1">
    <source>
        <dbReference type="SAM" id="Phobius"/>
    </source>
</evidence>
<protein>
    <submittedName>
        <fullName evidence="3">Membrane protein</fullName>
    </submittedName>
</protein>
<feature type="transmembrane region" description="Helical" evidence="1">
    <location>
        <begin position="227"/>
        <end position="250"/>
    </location>
</feature>
<proteinExistence type="predicted"/>